<dbReference type="FunFam" id="1.25.40.10:FF:000090">
    <property type="entry name" value="Pentatricopeptide repeat-containing protein, chloroplastic"/>
    <property type="match status" value="1"/>
</dbReference>
<sequence length="501" mass="55247">MLEGNVKPDRITYTGLFKLCVDMDDVVGAKMLHCRVFKEGRSEDCFISSTLVDLYGKFGLVHYAKSVFDCVRGRDLVCWNVMISCYVMNYMWNKAFEVYNIMKINGYKGDDFTITSLLKASATVESYNLGSQIHGTLCKQGWDVDVVVVSALVHMYAKILCIVDARKAFDELVFKNMISWTTMIVGYGRCCDGKEAANLLRQMLHKGIVPDELALASIVSSCGNMSMTAEINEVHAFAMKTGHLGFKSAGNALVSAYSKCGSIAFALQCFNSILMPDLVSWTSMIGAFAFHGIPNKAVEYFEKMLSNGIKPDRLAFLQVLAACTHGGNVDKGIHYFTLMVKDYNLVPQSEHYTCLVDLLGRAGLLNEAFNILISMPMKPGPDALAAFLGSCKVHENFELAKWQTEKLLELEPSKPVNYILMSNVYASVGAWSNASKIREMVPGKLSKKIAGCSWMETADKTHMSASKETFFSNAAATTQPVLGILHELVVKEHSATPVNAV</sequence>
<keyword evidence="1" id="KW-0677">Repeat</keyword>
<dbReference type="GO" id="GO:0009451">
    <property type="term" value="P:RNA modification"/>
    <property type="evidence" value="ECO:0007669"/>
    <property type="project" value="InterPro"/>
</dbReference>
<proteinExistence type="predicted"/>
<gene>
    <name evidence="3" type="ORF">LIER_16848</name>
</gene>
<feature type="repeat" description="PPR" evidence="2">
    <location>
        <begin position="75"/>
        <end position="109"/>
    </location>
</feature>
<dbReference type="InterPro" id="IPR046960">
    <property type="entry name" value="PPR_At4g14850-like_plant"/>
</dbReference>
<accession>A0AAV3Q8Y3</accession>
<comment type="caution">
    <text evidence="3">The sequence shown here is derived from an EMBL/GenBank/DDBJ whole genome shotgun (WGS) entry which is preliminary data.</text>
</comment>
<dbReference type="InterPro" id="IPR002885">
    <property type="entry name" value="PPR_rpt"/>
</dbReference>
<dbReference type="Pfam" id="PF20431">
    <property type="entry name" value="E_motif"/>
    <property type="match status" value="1"/>
</dbReference>
<dbReference type="Pfam" id="PF13041">
    <property type="entry name" value="PPR_2"/>
    <property type="match status" value="2"/>
</dbReference>
<dbReference type="PANTHER" id="PTHR47926:SF511">
    <property type="entry name" value="PENTATRICOPEPTIDE REPEAT-CONTAINING PROTEIN"/>
    <property type="match status" value="1"/>
</dbReference>
<organism evidence="3 4">
    <name type="scientific">Lithospermum erythrorhizon</name>
    <name type="common">Purple gromwell</name>
    <name type="synonym">Lithospermum officinale var. erythrorhizon</name>
    <dbReference type="NCBI Taxonomy" id="34254"/>
    <lineage>
        <taxon>Eukaryota</taxon>
        <taxon>Viridiplantae</taxon>
        <taxon>Streptophyta</taxon>
        <taxon>Embryophyta</taxon>
        <taxon>Tracheophyta</taxon>
        <taxon>Spermatophyta</taxon>
        <taxon>Magnoliopsida</taxon>
        <taxon>eudicotyledons</taxon>
        <taxon>Gunneridae</taxon>
        <taxon>Pentapetalae</taxon>
        <taxon>asterids</taxon>
        <taxon>lamiids</taxon>
        <taxon>Boraginales</taxon>
        <taxon>Boraginaceae</taxon>
        <taxon>Boraginoideae</taxon>
        <taxon>Lithospermeae</taxon>
        <taxon>Lithospermum</taxon>
    </lineage>
</organism>
<keyword evidence="4" id="KW-1185">Reference proteome</keyword>
<name>A0AAV3Q8Y3_LITER</name>
<dbReference type="GO" id="GO:0003723">
    <property type="term" value="F:RNA binding"/>
    <property type="evidence" value="ECO:0007669"/>
    <property type="project" value="InterPro"/>
</dbReference>
<reference evidence="3 4" key="1">
    <citation type="submission" date="2024-01" db="EMBL/GenBank/DDBJ databases">
        <title>The complete chloroplast genome sequence of Lithospermum erythrorhizon: insights into the phylogenetic relationship among Boraginaceae species and the maternal lineages of purple gromwells.</title>
        <authorList>
            <person name="Okada T."/>
            <person name="Watanabe K."/>
        </authorList>
    </citation>
    <scope>NUCLEOTIDE SEQUENCE [LARGE SCALE GENOMIC DNA]</scope>
</reference>
<dbReference type="Pfam" id="PF01535">
    <property type="entry name" value="PPR"/>
    <property type="match status" value="4"/>
</dbReference>
<evidence type="ECO:0000256" key="1">
    <source>
        <dbReference type="ARBA" id="ARBA00022737"/>
    </source>
</evidence>
<dbReference type="Proteomes" id="UP001454036">
    <property type="component" value="Unassembled WGS sequence"/>
</dbReference>
<dbReference type="NCBIfam" id="TIGR00756">
    <property type="entry name" value="PPR"/>
    <property type="match status" value="3"/>
</dbReference>
<dbReference type="PANTHER" id="PTHR47926">
    <property type="entry name" value="PENTATRICOPEPTIDE REPEAT-CONTAINING PROTEIN"/>
    <property type="match status" value="1"/>
</dbReference>
<evidence type="ECO:0000256" key="2">
    <source>
        <dbReference type="PROSITE-ProRule" id="PRU00708"/>
    </source>
</evidence>
<evidence type="ECO:0000313" key="4">
    <source>
        <dbReference type="Proteomes" id="UP001454036"/>
    </source>
</evidence>
<dbReference type="InterPro" id="IPR011990">
    <property type="entry name" value="TPR-like_helical_dom_sf"/>
</dbReference>
<dbReference type="PROSITE" id="PS51375">
    <property type="entry name" value="PPR"/>
    <property type="match status" value="3"/>
</dbReference>
<feature type="repeat" description="PPR" evidence="2">
    <location>
        <begin position="176"/>
        <end position="210"/>
    </location>
</feature>
<feature type="repeat" description="PPR" evidence="2">
    <location>
        <begin position="277"/>
        <end position="311"/>
    </location>
</feature>
<dbReference type="AlphaFoldDB" id="A0AAV3Q8Y3"/>
<evidence type="ECO:0000313" key="3">
    <source>
        <dbReference type="EMBL" id="GAA0160254.1"/>
    </source>
</evidence>
<protein>
    <recommendedName>
        <fullName evidence="5">Pentatricopeptide repeat-containing protein</fullName>
    </recommendedName>
</protein>
<dbReference type="FunFam" id="1.25.40.10:FF:000344">
    <property type="entry name" value="Pentatricopeptide repeat-containing protein"/>
    <property type="match status" value="1"/>
</dbReference>
<dbReference type="Gene3D" id="1.25.40.10">
    <property type="entry name" value="Tetratricopeptide repeat domain"/>
    <property type="match status" value="3"/>
</dbReference>
<dbReference type="EMBL" id="BAABME010003821">
    <property type="protein sequence ID" value="GAA0160254.1"/>
    <property type="molecule type" value="Genomic_DNA"/>
</dbReference>
<evidence type="ECO:0008006" key="5">
    <source>
        <dbReference type="Google" id="ProtNLM"/>
    </source>
</evidence>
<dbReference type="InterPro" id="IPR046848">
    <property type="entry name" value="E_motif"/>
</dbReference>